<dbReference type="EMBL" id="JACEIK010005771">
    <property type="protein sequence ID" value="MCE0482176.1"/>
    <property type="molecule type" value="Genomic_DNA"/>
</dbReference>
<evidence type="ECO:0000313" key="1">
    <source>
        <dbReference type="EMBL" id="MCE0482176.1"/>
    </source>
</evidence>
<evidence type="ECO:0000313" key="2">
    <source>
        <dbReference type="Proteomes" id="UP000823775"/>
    </source>
</evidence>
<dbReference type="Proteomes" id="UP000823775">
    <property type="component" value="Unassembled WGS sequence"/>
</dbReference>
<reference evidence="1 2" key="1">
    <citation type="journal article" date="2021" name="BMC Genomics">
        <title>Datura genome reveals duplications of psychoactive alkaloid biosynthetic genes and high mutation rate following tissue culture.</title>
        <authorList>
            <person name="Rajewski A."/>
            <person name="Carter-House D."/>
            <person name="Stajich J."/>
            <person name="Litt A."/>
        </authorList>
    </citation>
    <scope>NUCLEOTIDE SEQUENCE [LARGE SCALE GENOMIC DNA]</scope>
    <source>
        <strain evidence="1">AR-01</strain>
    </source>
</reference>
<protein>
    <submittedName>
        <fullName evidence="1">Uncharacterized protein</fullName>
    </submittedName>
</protein>
<proteinExistence type="predicted"/>
<gene>
    <name evidence="1" type="ORF">HAX54_040644</name>
</gene>
<accession>A0ABS8VNK9</accession>
<feature type="non-terminal residue" evidence="1">
    <location>
        <position position="1"/>
    </location>
</feature>
<organism evidence="1 2">
    <name type="scientific">Datura stramonium</name>
    <name type="common">Jimsonweed</name>
    <name type="synonym">Common thornapple</name>
    <dbReference type="NCBI Taxonomy" id="4076"/>
    <lineage>
        <taxon>Eukaryota</taxon>
        <taxon>Viridiplantae</taxon>
        <taxon>Streptophyta</taxon>
        <taxon>Embryophyta</taxon>
        <taxon>Tracheophyta</taxon>
        <taxon>Spermatophyta</taxon>
        <taxon>Magnoliopsida</taxon>
        <taxon>eudicotyledons</taxon>
        <taxon>Gunneridae</taxon>
        <taxon>Pentapetalae</taxon>
        <taxon>asterids</taxon>
        <taxon>lamiids</taxon>
        <taxon>Solanales</taxon>
        <taxon>Solanaceae</taxon>
        <taxon>Solanoideae</taxon>
        <taxon>Datureae</taxon>
        <taxon>Datura</taxon>
    </lineage>
</organism>
<comment type="caution">
    <text evidence="1">The sequence shown here is derived from an EMBL/GenBank/DDBJ whole genome shotgun (WGS) entry which is preliminary data.</text>
</comment>
<sequence length="64" mass="7368">IEERRDLLPRAWNLAGKIMDLLPKESTHPTNEEMSVLEVGYPLTESAMLMWRVGPAFEEPLDDE</sequence>
<name>A0ABS8VNK9_DATST</name>
<keyword evidence="2" id="KW-1185">Reference proteome</keyword>